<gene>
    <name evidence="5" type="ORF">HW270_01360</name>
</gene>
<feature type="domain" description="HTH araC/xylS-type" evidence="4">
    <location>
        <begin position="1"/>
        <end position="64"/>
    </location>
</feature>
<comment type="caution">
    <text evidence="5">The sequence shown here is derived from an EMBL/GenBank/DDBJ whole genome shotgun (WGS) entry which is preliminary data.</text>
</comment>
<sequence>MSKTLLKTATQLRKHLLEHSLVLLSGNSLSIAEIAEKLGYANTSKLSTAFKKQYKKIPSEYRTST</sequence>
<keyword evidence="1" id="KW-0805">Transcription regulation</keyword>
<evidence type="ECO:0000256" key="3">
    <source>
        <dbReference type="ARBA" id="ARBA00023163"/>
    </source>
</evidence>
<keyword evidence="6" id="KW-1185">Reference proteome</keyword>
<name>A0A7Y8VQG1_9FIRM</name>
<dbReference type="PANTHER" id="PTHR43280:SF2">
    <property type="entry name" value="HTH-TYPE TRANSCRIPTIONAL REGULATOR EXSA"/>
    <property type="match status" value="1"/>
</dbReference>
<dbReference type="PRINTS" id="PR00032">
    <property type="entry name" value="HTHARAC"/>
</dbReference>
<keyword evidence="3" id="KW-0804">Transcription</keyword>
<dbReference type="Gene3D" id="1.10.10.60">
    <property type="entry name" value="Homeodomain-like"/>
    <property type="match status" value="1"/>
</dbReference>
<accession>A0A7Y8VQG1</accession>
<reference evidence="5 6" key="1">
    <citation type="submission" date="2020-06" db="EMBL/GenBank/DDBJ databases">
        <title>Mogibacterium timidum strain W9173 genomic sequence.</title>
        <authorList>
            <person name="Wade W.G."/>
            <person name="Johnston C.D."/>
            <person name="Chen T."/>
            <person name="Dewhirst F.E."/>
        </authorList>
    </citation>
    <scope>NUCLEOTIDE SEQUENCE [LARGE SCALE GENOMIC DNA]</scope>
    <source>
        <strain evidence="5 6">W9173</strain>
    </source>
</reference>
<dbReference type="Proteomes" id="UP000526307">
    <property type="component" value="Unassembled WGS sequence"/>
</dbReference>
<dbReference type="EMBL" id="JABXYR010000001">
    <property type="protein sequence ID" value="NWO22741.1"/>
    <property type="molecule type" value="Genomic_DNA"/>
</dbReference>
<dbReference type="PANTHER" id="PTHR43280">
    <property type="entry name" value="ARAC-FAMILY TRANSCRIPTIONAL REGULATOR"/>
    <property type="match status" value="1"/>
</dbReference>
<organism evidence="5 6">
    <name type="scientific">Mogibacterium timidum</name>
    <dbReference type="NCBI Taxonomy" id="35519"/>
    <lineage>
        <taxon>Bacteria</taxon>
        <taxon>Bacillati</taxon>
        <taxon>Bacillota</taxon>
        <taxon>Clostridia</taxon>
        <taxon>Peptostreptococcales</taxon>
        <taxon>Anaerovoracaceae</taxon>
        <taxon>Mogibacterium</taxon>
    </lineage>
</organism>
<dbReference type="InterPro" id="IPR020449">
    <property type="entry name" value="Tscrpt_reg_AraC-type_HTH"/>
</dbReference>
<dbReference type="PROSITE" id="PS01124">
    <property type="entry name" value="HTH_ARAC_FAMILY_2"/>
    <property type="match status" value="1"/>
</dbReference>
<keyword evidence="2" id="KW-0238">DNA-binding</keyword>
<proteinExistence type="predicted"/>
<dbReference type="SMART" id="SM00342">
    <property type="entry name" value="HTH_ARAC"/>
    <property type="match status" value="1"/>
</dbReference>
<dbReference type="GO" id="GO:0003700">
    <property type="term" value="F:DNA-binding transcription factor activity"/>
    <property type="evidence" value="ECO:0007669"/>
    <property type="project" value="InterPro"/>
</dbReference>
<dbReference type="AlphaFoldDB" id="A0A7Y8VQG1"/>
<dbReference type="InterPro" id="IPR009057">
    <property type="entry name" value="Homeodomain-like_sf"/>
</dbReference>
<evidence type="ECO:0000313" key="6">
    <source>
        <dbReference type="Proteomes" id="UP000526307"/>
    </source>
</evidence>
<dbReference type="InterPro" id="IPR018060">
    <property type="entry name" value="HTH_AraC"/>
</dbReference>
<dbReference type="GO" id="GO:0043565">
    <property type="term" value="F:sequence-specific DNA binding"/>
    <property type="evidence" value="ECO:0007669"/>
    <property type="project" value="InterPro"/>
</dbReference>
<protein>
    <submittedName>
        <fullName evidence="5">Helix-turn-helix transcriptional regulator</fullName>
    </submittedName>
</protein>
<evidence type="ECO:0000313" key="5">
    <source>
        <dbReference type="EMBL" id="NWO22741.1"/>
    </source>
</evidence>
<evidence type="ECO:0000259" key="4">
    <source>
        <dbReference type="PROSITE" id="PS01124"/>
    </source>
</evidence>
<dbReference type="Pfam" id="PF12833">
    <property type="entry name" value="HTH_18"/>
    <property type="match status" value="1"/>
</dbReference>
<dbReference type="RefSeq" id="WP_178978494.1">
    <property type="nucleotide sequence ID" value="NZ_JABXYR010000001.1"/>
</dbReference>
<dbReference type="SUPFAM" id="SSF46689">
    <property type="entry name" value="Homeodomain-like"/>
    <property type="match status" value="1"/>
</dbReference>
<evidence type="ECO:0000256" key="1">
    <source>
        <dbReference type="ARBA" id="ARBA00023015"/>
    </source>
</evidence>
<evidence type="ECO:0000256" key="2">
    <source>
        <dbReference type="ARBA" id="ARBA00023125"/>
    </source>
</evidence>